<feature type="compositionally biased region" description="Polar residues" evidence="3">
    <location>
        <begin position="26"/>
        <end position="55"/>
    </location>
</feature>
<dbReference type="InterPro" id="IPR018612">
    <property type="entry name" value="NSRP1_N"/>
</dbReference>
<keyword evidence="6" id="KW-1185">Reference proteome</keyword>
<organism evidence="5 6">
    <name type="scientific">Hibiscus syriacus</name>
    <name type="common">Rose of Sharon</name>
    <dbReference type="NCBI Taxonomy" id="106335"/>
    <lineage>
        <taxon>Eukaryota</taxon>
        <taxon>Viridiplantae</taxon>
        <taxon>Streptophyta</taxon>
        <taxon>Embryophyta</taxon>
        <taxon>Tracheophyta</taxon>
        <taxon>Spermatophyta</taxon>
        <taxon>Magnoliopsida</taxon>
        <taxon>eudicotyledons</taxon>
        <taxon>Gunneridae</taxon>
        <taxon>Pentapetalae</taxon>
        <taxon>rosids</taxon>
        <taxon>malvids</taxon>
        <taxon>Malvales</taxon>
        <taxon>Malvaceae</taxon>
        <taxon>Malvoideae</taxon>
        <taxon>Hibiscus</taxon>
    </lineage>
</organism>
<evidence type="ECO:0000256" key="2">
    <source>
        <dbReference type="ARBA" id="ARBA00023054"/>
    </source>
</evidence>
<dbReference type="AlphaFoldDB" id="A0A6A2YT01"/>
<evidence type="ECO:0000259" key="4">
    <source>
        <dbReference type="Pfam" id="PF09745"/>
    </source>
</evidence>
<dbReference type="PANTHER" id="PTHR33177:SF76">
    <property type="entry name" value="PROTEIN GL2-INTERACTING REPRESSOR 2"/>
    <property type="match status" value="1"/>
</dbReference>
<keyword evidence="2" id="KW-0175">Coiled coil</keyword>
<dbReference type="EMBL" id="VEPZ02001279">
    <property type="protein sequence ID" value="KAE8682459.1"/>
    <property type="molecule type" value="Genomic_DNA"/>
</dbReference>
<reference evidence="5" key="1">
    <citation type="submission" date="2019-09" db="EMBL/GenBank/DDBJ databases">
        <title>Draft genome information of white flower Hibiscus syriacus.</title>
        <authorList>
            <person name="Kim Y.-M."/>
        </authorList>
    </citation>
    <scope>NUCLEOTIDE SEQUENCE [LARGE SCALE GENOMIC DNA]</scope>
    <source>
        <strain evidence="5">YM2019G1</strain>
    </source>
</reference>
<comment type="similarity">
    <text evidence="1">Belongs to the NSRP1 family.</text>
</comment>
<dbReference type="GO" id="GO:0000381">
    <property type="term" value="P:regulation of alternative mRNA splicing, via spliceosome"/>
    <property type="evidence" value="ECO:0007669"/>
    <property type="project" value="InterPro"/>
</dbReference>
<protein>
    <submittedName>
        <fullName evidence="5">CCR4-associated factor 1-like protein 9-like isoform 1</fullName>
    </submittedName>
</protein>
<feature type="domain" description="Nuclear speckle splicing regulatory protein 1 N-terminal" evidence="4">
    <location>
        <begin position="138"/>
        <end position="167"/>
    </location>
</feature>
<feature type="region of interest" description="Disordered" evidence="3">
    <location>
        <begin position="1"/>
        <end position="57"/>
    </location>
</feature>
<accession>A0A6A2YT01</accession>
<comment type="caution">
    <text evidence="5">The sequence shown here is derived from an EMBL/GenBank/DDBJ whole genome shotgun (WGS) entry which is preliminary data.</text>
</comment>
<proteinExistence type="inferred from homology"/>
<dbReference type="InterPro" id="IPR055281">
    <property type="entry name" value="GIR1-2/SIED1"/>
</dbReference>
<evidence type="ECO:0000256" key="3">
    <source>
        <dbReference type="SAM" id="MobiDB-lite"/>
    </source>
</evidence>
<dbReference type="PANTHER" id="PTHR33177">
    <property type="entry name" value="PUTATIVE-RELATED"/>
    <property type="match status" value="1"/>
</dbReference>
<gene>
    <name evidence="5" type="ORF">F3Y22_tig00111238pilonHSYRG00043</name>
</gene>
<evidence type="ECO:0000313" key="6">
    <source>
        <dbReference type="Proteomes" id="UP000436088"/>
    </source>
</evidence>
<dbReference type="Pfam" id="PF09745">
    <property type="entry name" value="NSRP1_N"/>
    <property type="match status" value="1"/>
</dbReference>
<evidence type="ECO:0000256" key="1">
    <source>
        <dbReference type="ARBA" id="ARBA00010126"/>
    </source>
</evidence>
<name>A0A6A2YT01_HIBSY</name>
<dbReference type="Proteomes" id="UP000436088">
    <property type="component" value="Unassembled WGS sequence"/>
</dbReference>
<sequence>MSPSPKVELKLKLSPPNPGPQVIVSPDTSEMSPGSSCVTSESLSDSTMRNPNTPEGKSMMVMGCPRCLMYVMGAFGSGNLGLSGGMECHSLVWIATFPTPGNPLFPTPGNLLFPTVVFWGLITGNVILPSLRAKSVGAGERKLVKERSKEDHLHVDKDMFVTSAYKK</sequence>
<evidence type="ECO:0000313" key="5">
    <source>
        <dbReference type="EMBL" id="KAE8682459.1"/>
    </source>
</evidence>